<dbReference type="InterPro" id="IPR003211">
    <property type="entry name" value="AmiSUreI_transpt"/>
</dbReference>
<comment type="caution">
    <text evidence="9">The sequence shown here is derived from an EMBL/GenBank/DDBJ whole genome shotgun (WGS) entry which is preliminary data.</text>
</comment>
<dbReference type="GO" id="GO:0005886">
    <property type="term" value="C:plasma membrane"/>
    <property type="evidence" value="ECO:0007669"/>
    <property type="project" value="UniProtKB-SubCell"/>
</dbReference>
<evidence type="ECO:0000256" key="2">
    <source>
        <dbReference type="ARBA" id="ARBA00010068"/>
    </source>
</evidence>
<evidence type="ECO:0000256" key="7">
    <source>
        <dbReference type="ARBA" id="ARBA00023136"/>
    </source>
</evidence>
<feature type="transmembrane region" description="Helical" evidence="8">
    <location>
        <begin position="166"/>
        <end position="191"/>
    </location>
</feature>
<evidence type="ECO:0000313" key="9">
    <source>
        <dbReference type="EMBL" id="KAD3514852.1"/>
    </source>
</evidence>
<sequence>MSAVGLFYVGAVLFINGLMLLGRISAKSAGIFNILVGALQCIMPLMILAQSGGDPATLHATFTILLFGFTYLYVGITNLSGISGEGIGWFSLFVVMAAIYAAIDSFFAGDLTFGVIWLAWGVLWAMFFTLLALEKTAWTPFAGWLVTLWAIPTTSLPAVLLMRDAWVPGGAGAAGLSALLGVLAVAAWILAKRTSMPSGAAGGAVQELAGQPV</sequence>
<comment type="subcellular location">
    <subcellularLocation>
        <location evidence="1">Cell membrane</location>
        <topology evidence="1">Multi-pass membrane protein</topology>
    </subcellularLocation>
</comment>
<accession>A0A5N6MEF6</accession>
<gene>
    <name evidence="9" type="ORF">GD627_11010</name>
</gene>
<feature type="transmembrane region" description="Helical" evidence="8">
    <location>
        <begin position="86"/>
        <end position="103"/>
    </location>
</feature>
<feature type="transmembrane region" description="Helical" evidence="8">
    <location>
        <begin position="31"/>
        <end position="50"/>
    </location>
</feature>
<evidence type="ECO:0000256" key="4">
    <source>
        <dbReference type="ARBA" id="ARBA00022475"/>
    </source>
</evidence>
<keyword evidence="10" id="KW-1185">Reference proteome</keyword>
<reference evidence="9 10" key="1">
    <citation type="submission" date="2019-08" db="EMBL/GenBank/DDBJ databases">
        <title>Arthrobacter sp. nov., isolated from plateau pika and Tibetan wild ass.</title>
        <authorList>
            <person name="Ge Y."/>
        </authorList>
    </citation>
    <scope>NUCLEOTIDE SEQUENCE [LARGE SCALE GENOMIC DNA]</scope>
    <source>
        <strain evidence="9 10">785</strain>
    </source>
</reference>
<dbReference type="Pfam" id="PF02293">
    <property type="entry name" value="AmiS_UreI"/>
    <property type="match status" value="1"/>
</dbReference>
<proteinExistence type="inferred from homology"/>
<dbReference type="AlphaFoldDB" id="A0A5N6MEF6"/>
<feature type="transmembrane region" description="Helical" evidence="8">
    <location>
        <begin position="141"/>
        <end position="160"/>
    </location>
</feature>
<protein>
    <submittedName>
        <fullName evidence="9">Transporter</fullName>
    </submittedName>
</protein>
<evidence type="ECO:0000313" key="10">
    <source>
        <dbReference type="Proteomes" id="UP000326852"/>
    </source>
</evidence>
<feature type="transmembrane region" description="Helical" evidence="8">
    <location>
        <begin position="56"/>
        <end position="74"/>
    </location>
</feature>
<dbReference type="RefSeq" id="WP_152272546.1">
    <property type="nucleotide sequence ID" value="NZ_VTFX01000005.1"/>
</dbReference>
<dbReference type="EMBL" id="VTFX01000005">
    <property type="protein sequence ID" value="KAD3514852.1"/>
    <property type="molecule type" value="Genomic_DNA"/>
</dbReference>
<keyword evidence="5 8" id="KW-0812">Transmembrane</keyword>
<evidence type="ECO:0000256" key="3">
    <source>
        <dbReference type="ARBA" id="ARBA00022448"/>
    </source>
</evidence>
<keyword evidence="3" id="KW-0813">Transport</keyword>
<feature type="transmembrane region" description="Helical" evidence="8">
    <location>
        <begin position="115"/>
        <end position="134"/>
    </location>
</feature>
<dbReference type="Proteomes" id="UP000326852">
    <property type="component" value="Unassembled WGS sequence"/>
</dbReference>
<comment type="similarity">
    <text evidence="2">Belongs to the AmiS/UreI family.</text>
</comment>
<evidence type="ECO:0000256" key="5">
    <source>
        <dbReference type="ARBA" id="ARBA00022692"/>
    </source>
</evidence>
<keyword evidence="4" id="KW-1003">Cell membrane</keyword>
<name>A0A5N6MEF6_9MICC</name>
<keyword evidence="6 8" id="KW-1133">Transmembrane helix</keyword>
<feature type="transmembrane region" description="Helical" evidence="8">
    <location>
        <begin position="6"/>
        <end position="24"/>
    </location>
</feature>
<dbReference type="InterPro" id="IPR038523">
    <property type="entry name" value="AmiSUreI_transpt_sf"/>
</dbReference>
<keyword evidence="7 8" id="KW-0472">Membrane</keyword>
<evidence type="ECO:0000256" key="8">
    <source>
        <dbReference type="SAM" id="Phobius"/>
    </source>
</evidence>
<dbReference type="Gene3D" id="1.25.40.600">
    <property type="match status" value="1"/>
</dbReference>
<organism evidence="9 10">
    <name type="scientific">Arthrobacter yangruifuii</name>
    <dbReference type="NCBI Taxonomy" id="2606616"/>
    <lineage>
        <taxon>Bacteria</taxon>
        <taxon>Bacillati</taxon>
        <taxon>Actinomycetota</taxon>
        <taxon>Actinomycetes</taxon>
        <taxon>Micrococcales</taxon>
        <taxon>Micrococcaceae</taxon>
        <taxon>Arthrobacter</taxon>
    </lineage>
</organism>
<evidence type="ECO:0000256" key="1">
    <source>
        <dbReference type="ARBA" id="ARBA00004651"/>
    </source>
</evidence>
<evidence type="ECO:0000256" key="6">
    <source>
        <dbReference type="ARBA" id="ARBA00022989"/>
    </source>
</evidence>